<dbReference type="PANTHER" id="PTHR22839:SF0">
    <property type="entry name" value="THO COMPLEX SUBUNIT 3"/>
    <property type="match status" value="1"/>
</dbReference>
<reference evidence="6" key="1">
    <citation type="submission" date="2022-10" db="EMBL/GenBank/DDBJ databases">
        <title>Genome assembly of Pristionchus species.</title>
        <authorList>
            <person name="Yoshida K."/>
            <person name="Sommer R.J."/>
        </authorList>
    </citation>
    <scope>NUCLEOTIDE SEQUENCE [LARGE SCALE GENOMIC DNA]</scope>
    <source>
        <strain evidence="6">RS5460</strain>
    </source>
</reference>
<feature type="non-terminal residue" evidence="5">
    <location>
        <position position="1"/>
    </location>
</feature>
<evidence type="ECO:0000256" key="1">
    <source>
        <dbReference type="ARBA" id="ARBA00022574"/>
    </source>
</evidence>
<dbReference type="AlphaFoldDB" id="A0AAN5D4B2"/>
<dbReference type="GO" id="GO:0000445">
    <property type="term" value="C:THO complex part of transcription export complex"/>
    <property type="evidence" value="ECO:0007669"/>
    <property type="project" value="TreeGrafter"/>
</dbReference>
<dbReference type="InterPro" id="IPR001680">
    <property type="entry name" value="WD40_rpt"/>
</dbReference>
<comment type="similarity">
    <text evidence="3">Belongs to the THOC3 family.</text>
</comment>
<name>A0AAN5D4B2_9BILA</name>
<dbReference type="SUPFAM" id="SSF50978">
    <property type="entry name" value="WD40 repeat-like"/>
    <property type="match status" value="1"/>
</dbReference>
<keyword evidence="1 4" id="KW-0853">WD repeat</keyword>
<accession>A0AAN5D4B2</accession>
<dbReference type="Gene3D" id="2.130.10.10">
    <property type="entry name" value="YVTN repeat-like/Quinoprotein amine dehydrogenase"/>
    <property type="match status" value="1"/>
</dbReference>
<dbReference type="InterPro" id="IPR015943">
    <property type="entry name" value="WD40/YVTN_repeat-like_dom_sf"/>
</dbReference>
<sequence length="114" mass="12155">SDSVTKVAWHPSNPPLLASSSADRSICVWDMRQKTAKPGRITNKAACSSVACSPCGQYLVLGDKDERLSLVEGRTFSIGKTCDLSRAVLNEFTYDASGKHLIVALGSGKIGILE</sequence>
<dbReference type="InterPro" id="IPR019775">
    <property type="entry name" value="WD40_repeat_CS"/>
</dbReference>
<dbReference type="PANTHER" id="PTHR22839">
    <property type="entry name" value="THO COMPLEX SUBUNIT 3 THO3"/>
    <property type="match status" value="1"/>
</dbReference>
<evidence type="ECO:0000313" key="6">
    <source>
        <dbReference type="Proteomes" id="UP001328107"/>
    </source>
</evidence>
<evidence type="ECO:0000256" key="2">
    <source>
        <dbReference type="ARBA" id="ARBA00022737"/>
    </source>
</evidence>
<dbReference type="InterPro" id="IPR040132">
    <property type="entry name" value="Tex1/THOC3"/>
</dbReference>
<evidence type="ECO:0000256" key="3">
    <source>
        <dbReference type="ARBA" id="ARBA00046343"/>
    </source>
</evidence>
<keyword evidence="6" id="KW-1185">Reference proteome</keyword>
<proteinExistence type="inferred from homology"/>
<feature type="non-terminal residue" evidence="5">
    <location>
        <position position="114"/>
    </location>
</feature>
<gene>
    <name evidence="5" type="ORF">PMAYCL1PPCAC_26498</name>
</gene>
<comment type="caution">
    <text evidence="5">The sequence shown here is derived from an EMBL/GenBank/DDBJ whole genome shotgun (WGS) entry which is preliminary data.</text>
</comment>
<feature type="repeat" description="WD" evidence="4">
    <location>
        <begin position="1"/>
        <end position="32"/>
    </location>
</feature>
<dbReference type="Pfam" id="PF00400">
    <property type="entry name" value="WD40"/>
    <property type="match status" value="1"/>
</dbReference>
<dbReference type="GO" id="GO:0006406">
    <property type="term" value="P:mRNA export from nucleus"/>
    <property type="evidence" value="ECO:0007669"/>
    <property type="project" value="InterPro"/>
</dbReference>
<dbReference type="Proteomes" id="UP001328107">
    <property type="component" value="Unassembled WGS sequence"/>
</dbReference>
<dbReference type="PROSITE" id="PS00678">
    <property type="entry name" value="WD_REPEATS_1"/>
    <property type="match status" value="1"/>
</dbReference>
<evidence type="ECO:0000256" key="4">
    <source>
        <dbReference type="PROSITE-ProRule" id="PRU00221"/>
    </source>
</evidence>
<keyword evidence="2" id="KW-0677">Repeat</keyword>
<dbReference type="InterPro" id="IPR036322">
    <property type="entry name" value="WD40_repeat_dom_sf"/>
</dbReference>
<organism evidence="5 6">
    <name type="scientific">Pristionchus mayeri</name>
    <dbReference type="NCBI Taxonomy" id="1317129"/>
    <lineage>
        <taxon>Eukaryota</taxon>
        <taxon>Metazoa</taxon>
        <taxon>Ecdysozoa</taxon>
        <taxon>Nematoda</taxon>
        <taxon>Chromadorea</taxon>
        <taxon>Rhabditida</taxon>
        <taxon>Rhabditina</taxon>
        <taxon>Diplogasteromorpha</taxon>
        <taxon>Diplogasteroidea</taxon>
        <taxon>Neodiplogasteridae</taxon>
        <taxon>Pristionchus</taxon>
    </lineage>
</organism>
<evidence type="ECO:0008006" key="7">
    <source>
        <dbReference type="Google" id="ProtNLM"/>
    </source>
</evidence>
<dbReference type="PROSITE" id="PS50294">
    <property type="entry name" value="WD_REPEATS_REGION"/>
    <property type="match status" value="1"/>
</dbReference>
<evidence type="ECO:0000313" key="5">
    <source>
        <dbReference type="EMBL" id="GMR56303.1"/>
    </source>
</evidence>
<dbReference type="PROSITE" id="PS50082">
    <property type="entry name" value="WD_REPEATS_2"/>
    <property type="match status" value="1"/>
</dbReference>
<protein>
    <recommendedName>
        <fullName evidence="7">WD40 domain-containing protein</fullName>
    </recommendedName>
</protein>
<dbReference type="EMBL" id="BTRK01000005">
    <property type="protein sequence ID" value="GMR56303.1"/>
    <property type="molecule type" value="Genomic_DNA"/>
</dbReference>